<dbReference type="SUPFAM" id="SSF56436">
    <property type="entry name" value="C-type lectin-like"/>
    <property type="match status" value="1"/>
</dbReference>
<dbReference type="GeneID" id="111129282"/>
<feature type="domain" description="C-type lectin" evidence="2">
    <location>
        <begin position="28"/>
        <end position="146"/>
    </location>
</feature>
<name>A0A8B8DUS9_CRAVI</name>
<dbReference type="PANTHER" id="PTHR22803">
    <property type="entry name" value="MANNOSE, PHOSPHOLIPASE, LECTIN RECEPTOR RELATED"/>
    <property type="match status" value="1"/>
</dbReference>
<dbReference type="KEGG" id="cvn:111129282"/>
<evidence type="ECO:0000313" key="3">
    <source>
        <dbReference type="Proteomes" id="UP000694844"/>
    </source>
</evidence>
<dbReference type="CDD" id="cd00037">
    <property type="entry name" value="CLECT"/>
    <property type="match status" value="1"/>
</dbReference>
<reference evidence="4" key="1">
    <citation type="submission" date="2025-08" db="UniProtKB">
        <authorList>
            <consortium name="RefSeq"/>
        </authorList>
    </citation>
    <scope>IDENTIFICATION</scope>
    <source>
        <tissue evidence="4">Whole sample</tissue>
    </source>
</reference>
<dbReference type="Gene3D" id="3.10.100.10">
    <property type="entry name" value="Mannose-Binding Protein A, subunit A"/>
    <property type="match status" value="1"/>
</dbReference>
<dbReference type="InterPro" id="IPR050111">
    <property type="entry name" value="C-type_lectin/snaclec_domain"/>
</dbReference>
<organism evidence="3 4">
    <name type="scientific">Crassostrea virginica</name>
    <name type="common">Eastern oyster</name>
    <dbReference type="NCBI Taxonomy" id="6565"/>
    <lineage>
        <taxon>Eukaryota</taxon>
        <taxon>Metazoa</taxon>
        <taxon>Spiralia</taxon>
        <taxon>Lophotrochozoa</taxon>
        <taxon>Mollusca</taxon>
        <taxon>Bivalvia</taxon>
        <taxon>Autobranchia</taxon>
        <taxon>Pteriomorphia</taxon>
        <taxon>Ostreida</taxon>
        <taxon>Ostreoidea</taxon>
        <taxon>Ostreidae</taxon>
        <taxon>Crassostrea</taxon>
    </lineage>
</organism>
<feature type="signal peptide" evidence="1">
    <location>
        <begin position="1"/>
        <end position="18"/>
    </location>
</feature>
<dbReference type="InterPro" id="IPR016186">
    <property type="entry name" value="C-type_lectin-like/link_sf"/>
</dbReference>
<evidence type="ECO:0000259" key="2">
    <source>
        <dbReference type="PROSITE" id="PS50041"/>
    </source>
</evidence>
<protein>
    <submittedName>
        <fullName evidence="4">C-type lectin domain family 17, member A-like</fullName>
    </submittedName>
</protein>
<keyword evidence="3" id="KW-1185">Reference proteome</keyword>
<proteinExistence type="predicted"/>
<dbReference type="AlphaFoldDB" id="A0A8B8DUS9"/>
<dbReference type="Proteomes" id="UP000694844">
    <property type="component" value="Chromosome 4"/>
</dbReference>
<feature type="chain" id="PRO_5034933944" evidence="1">
    <location>
        <begin position="19"/>
        <end position="157"/>
    </location>
</feature>
<evidence type="ECO:0000256" key="1">
    <source>
        <dbReference type="SAM" id="SignalP"/>
    </source>
</evidence>
<dbReference type="RefSeq" id="XP_022331274.1">
    <property type="nucleotide sequence ID" value="XM_022475566.1"/>
</dbReference>
<sequence>MRPRTLWILAVVPVLVFSSECPGGWIPVQGTCYYFSRTTETWSDASTYCQSFGAKLAEPQTSADIAFLSGEIQAFGGPSDYWVGITDLMVENQFVYDSSITPIHGHNWGPNEPNGHRGENCVIMSGYFHGKYADVDCHTTRKFICERVEEVDGLLVG</sequence>
<dbReference type="Pfam" id="PF00059">
    <property type="entry name" value="Lectin_C"/>
    <property type="match status" value="1"/>
</dbReference>
<dbReference type="SMART" id="SM00034">
    <property type="entry name" value="CLECT"/>
    <property type="match status" value="1"/>
</dbReference>
<dbReference type="PROSITE" id="PS50041">
    <property type="entry name" value="C_TYPE_LECTIN_2"/>
    <property type="match status" value="1"/>
</dbReference>
<dbReference type="OrthoDB" id="6122025at2759"/>
<dbReference type="InterPro" id="IPR016187">
    <property type="entry name" value="CTDL_fold"/>
</dbReference>
<dbReference type="InterPro" id="IPR001304">
    <property type="entry name" value="C-type_lectin-like"/>
</dbReference>
<evidence type="ECO:0000313" key="4">
    <source>
        <dbReference type="RefSeq" id="XP_022331274.1"/>
    </source>
</evidence>
<gene>
    <name evidence="4" type="primary">LOC111129282</name>
</gene>
<keyword evidence="1" id="KW-0732">Signal</keyword>
<accession>A0A8B8DUS9</accession>